<comment type="caution">
    <text evidence="9">The sequence shown here is derived from an EMBL/GenBank/DDBJ whole genome shotgun (WGS) entry which is preliminary data.</text>
</comment>
<evidence type="ECO:0000256" key="4">
    <source>
        <dbReference type="ARBA" id="ARBA00022679"/>
    </source>
</evidence>
<dbReference type="InterPro" id="IPR029063">
    <property type="entry name" value="SAM-dependent_MTases_sf"/>
</dbReference>
<evidence type="ECO:0000256" key="3">
    <source>
        <dbReference type="ARBA" id="ARBA00022603"/>
    </source>
</evidence>
<dbReference type="GO" id="GO:0003723">
    <property type="term" value="F:RNA binding"/>
    <property type="evidence" value="ECO:0007669"/>
    <property type="project" value="UniProtKB-UniRule"/>
</dbReference>
<keyword evidence="6 7" id="KW-0694">RNA-binding</keyword>
<dbReference type="GO" id="GO:0005829">
    <property type="term" value="C:cytosol"/>
    <property type="evidence" value="ECO:0007669"/>
    <property type="project" value="TreeGrafter"/>
</dbReference>
<evidence type="ECO:0000313" key="10">
    <source>
        <dbReference type="Proteomes" id="UP000585327"/>
    </source>
</evidence>
<dbReference type="GO" id="GO:0052908">
    <property type="term" value="F:16S rRNA (adenine(1518)-N(6)/adenine(1519)-N(6))-dimethyltransferase activity"/>
    <property type="evidence" value="ECO:0007669"/>
    <property type="project" value="UniProtKB-EC"/>
</dbReference>
<feature type="binding site" evidence="7">
    <location>
        <position position="86"/>
    </location>
    <ligand>
        <name>S-adenosyl-L-methionine</name>
        <dbReference type="ChEBI" id="CHEBI:59789"/>
    </ligand>
</feature>
<dbReference type="Gene3D" id="3.40.50.150">
    <property type="entry name" value="Vaccinia Virus protein VP39"/>
    <property type="match status" value="1"/>
</dbReference>
<dbReference type="InterPro" id="IPR020598">
    <property type="entry name" value="rRNA_Ade_methylase_Trfase_N"/>
</dbReference>
<organism evidence="9 10">
    <name type="scientific">SAR86 cluster bacterium</name>
    <dbReference type="NCBI Taxonomy" id="2030880"/>
    <lineage>
        <taxon>Bacteria</taxon>
        <taxon>Pseudomonadati</taxon>
        <taxon>Pseudomonadota</taxon>
        <taxon>Gammaproteobacteria</taxon>
        <taxon>SAR86 cluster</taxon>
    </lineage>
</organism>
<feature type="binding site" evidence="7">
    <location>
        <position position="13"/>
    </location>
    <ligand>
        <name>S-adenosyl-L-methionine</name>
        <dbReference type="ChEBI" id="CHEBI:59789"/>
    </ligand>
</feature>
<dbReference type="AlphaFoldDB" id="A0A838YR89"/>
<dbReference type="PANTHER" id="PTHR11727">
    <property type="entry name" value="DIMETHYLADENOSINE TRANSFERASE"/>
    <property type="match status" value="1"/>
</dbReference>
<feature type="domain" description="Ribosomal RNA adenine methylase transferase N-terminal" evidence="8">
    <location>
        <begin position="20"/>
        <end position="190"/>
    </location>
</feature>
<evidence type="ECO:0000313" key="9">
    <source>
        <dbReference type="EMBL" id="MBA4723963.1"/>
    </source>
</evidence>
<dbReference type="SMART" id="SM00650">
    <property type="entry name" value="rADc"/>
    <property type="match status" value="1"/>
</dbReference>
<dbReference type="Gene3D" id="1.10.8.100">
    <property type="entry name" value="Ribosomal RNA adenine dimethylase-like, domain 2"/>
    <property type="match status" value="1"/>
</dbReference>
<comment type="similarity">
    <text evidence="7">Belongs to the class I-like SAM-binding methyltransferase superfamily. rRNA adenine N(6)-methyltransferase family.</text>
</comment>
<feature type="binding site" evidence="7">
    <location>
        <position position="61"/>
    </location>
    <ligand>
        <name>S-adenosyl-L-methionine</name>
        <dbReference type="ChEBI" id="CHEBI:59789"/>
    </ligand>
</feature>
<keyword evidence="4 7" id="KW-0808">Transferase</keyword>
<dbReference type="EMBL" id="JACETM010000012">
    <property type="protein sequence ID" value="MBA4723963.1"/>
    <property type="molecule type" value="Genomic_DNA"/>
</dbReference>
<name>A0A838YR89_9GAMM</name>
<feature type="binding site" evidence="7">
    <location>
        <position position="15"/>
    </location>
    <ligand>
        <name>S-adenosyl-L-methionine</name>
        <dbReference type="ChEBI" id="CHEBI:59789"/>
    </ligand>
</feature>
<dbReference type="Proteomes" id="UP000585327">
    <property type="component" value="Unassembled WGS sequence"/>
</dbReference>
<sequence length="256" mass="29144">MIDRKTRRKFGQNYLKDPAVLFEMGEAINPSAGDHFFEIGPGMGALTKTINNDGVNIYAMDVDPMNIDYLKEKIVGPANLNFKLDDVMTTDLGFLKNKTYRVIGNLPYNISTQIILKLLDYYSNIYDMHFLVQKEVAEKIASTPSNKDWGKLALKIGSLFSCQILFDVPPDAFDIKPKVNSSFIRLSPKSDLHISASEKSKLFKVVDMAFVSRRKNIRNNLKSFNLDWSKIGVDPTKRPEDLCLKEFLNISKNLEY</sequence>
<dbReference type="SUPFAM" id="SSF53335">
    <property type="entry name" value="S-adenosyl-L-methionine-dependent methyltransferases"/>
    <property type="match status" value="1"/>
</dbReference>
<dbReference type="InterPro" id="IPR023165">
    <property type="entry name" value="rRNA_Ade_diMease-like_C"/>
</dbReference>
<reference evidence="9 10" key="1">
    <citation type="submission" date="2020-06" db="EMBL/GenBank/DDBJ databases">
        <title>Dysbiosis in marine aquaculture revealed through microbiome analysis: reverse ecology for environmental sustainability.</title>
        <authorList>
            <person name="Haro-Moreno J.M."/>
            <person name="Coutinho F.H."/>
            <person name="Zaragoza-Solas A."/>
            <person name="Picazo A."/>
            <person name="Almagro-Moreno S."/>
            <person name="Lopez-Perez M."/>
        </authorList>
    </citation>
    <scope>NUCLEOTIDE SEQUENCE [LARGE SCALE GENOMIC DNA]</scope>
    <source>
        <strain evidence="9">MCMED-G42</strain>
    </source>
</reference>
<keyword evidence="2" id="KW-0698">rRNA processing</keyword>
<keyword evidence="1" id="KW-0963">Cytoplasm</keyword>
<dbReference type="InterPro" id="IPR001737">
    <property type="entry name" value="KsgA/Erm"/>
</dbReference>
<evidence type="ECO:0000256" key="2">
    <source>
        <dbReference type="ARBA" id="ARBA00022552"/>
    </source>
</evidence>
<evidence type="ECO:0000259" key="8">
    <source>
        <dbReference type="SMART" id="SM00650"/>
    </source>
</evidence>
<dbReference type="InterPro" id="IPR011530">
    <property type="entry name" value="rRNA_adenine_dimethylase"/>
</dbReference>
<gene>
    <name evidence="9" type="primary">rsmA</name>
    <name evidence="9" type="ORF">H2021_01980</name>
</gene>
<keyword evidence="3 7" id="KW-0489">Methyltransferase</keyword>
<dbReference type="PANTHER" id="PTHR11727:SF7">
    <property type="entry name" value="DIMETHYLADENOSINE TRANSFERASE-RELATED"/>
    <property type="match status" value="1"/>
</dbReference>
<dbReference type="EC" id="2.1.1.182" evidence="9"/>
<accession>A0A838YR89</accession>
<evidence type="ECO:0000256" key="6">
    <source>
        <dbReference type="ARBA" id="ARBA00022884"/>
    </source>
</evidence>
<evidence type="ECO:0000256" key="1">
    <source>
        <dbReference type="ARBA" id="ARBA00022490"/>
    </source>
</evidence>
<dbReference type="NCBIfam" id="TIGR00755">
    <property type="entry name" value="ksgA"/>
    <property type="match status" value="1"/>
</dbReference>
<dbReference type="PROSITE" id="PS51689">
    <property type="entry name" value="SAM_RNA_A_N6_MT"/>
    <property type="match status" value="1"/>
</dbReference>
<feature type="binding site" evidence="7">
    <location>
        <position position="40"/>
    </location>
    <ligand>
        <name>S-adenosyl-L-methionine</name>
        <dbReference type="ChEBI" id="CHEBI:59789"/>
    </ligand>
</feature>
<protein>
    <submittedName>
        <fullName evidence="9">Ribosomal RNA small subunit methyltransferase A</fullName>
        <ecNumber evidence="9">2.1.1.182</ecNumber>
    </submittedName>
</protein>
<dbReference type="Pfam" id="PF00398">
    <property type="entry name" value="RrnaAD"/>
    <property type="match status" value="1"/>
</dbReference>
<proteinExistence type="inferred from homology"/>
<evidence type="ECO:0000256" key="5">
    <source>
        <dbReference type="ARBA" id="ARBA00022691"/>
    </source>
</evidence>
<evidence type="ECO:0000256" key="7">
    <source>
        <dbReference type="PROSITE-ProRule" id="PRU01026"/>
    </source>
</evidence>
<keyword evidence="5 7" id="KW-0949">S-adenosyl-L-methionine</keyword>
<feature type="binding site" evidence="7">
    <location>
        <position position="105"/>
    </location>
    <ligand>
        <name>S-adenosyl-L-methionine</name>
        <dbReference type="ChEBI" id="CHEBI:59789"/>
    </ligand>
</feature>